<comment type="caution">
    <text evidence="15">The sequence shown here is derived from an EMBL/GenBank/DDBJ whole genome shotgun (WGS) entry which is preliminary data.</text>
</comment>
<evidence type="ECO:0000256" key="7">
    <source>
        <dbReference type="ARBA" id="ARBA00022798"/>
    </source>
</evidence>
<evidence type="ECO:0000313" key="16">
    <source>
        <dbReference type="Proteomes" id="UP001500621"/>
    </source>
</evidence>
<comment type="pathway">
    <text evidence="1 11">Glycerolipid metabolism; triacylglycerol biosynthesis.</text>
</comment>
<feature type="domain" description="O-acyltransferase WSD1-like N-terminal" evidence="13">
    <location>
        <begin position="6"/>
        <end position="289"/>
    </location>
</feature>
<evidence type="ECO:0000256" key="9">
    <source>
        <dbReference type="ARBA" id="ARBA00023315"/>
    </source>
</evidence>
<dbReference type="Pfam" id="PF06974">
    <property type="entry name" value="WS_DGAT_C"/>
    <property type="match status" value="1"/>
</dbReference>
<keyword evidence="7 11" id="KW-0319">Glycerol metabolism</keyword>
<comment type="similarity">
    <text evidence="3 11">Belongs to the long-chain O-acyltransferase family.</text>
</comment>
<dbReference type="Pfam" id="PF03007">
    <property type="entry name" value="WS_DGAT_cat"/>
    <property type="match status" value="1"/>
</dbReference>
<keyword evidence="8 11" id="KW-0443">Lipid metabolism</keyword>
<protein>
    <recommendedName>
        <fullName evidence="4 11">Diacylglycerol O-acyltransferase</fullName>
        <ecNumber evidence="4 11">2.3.1.20</ecNumber>
    </recommendedName>
</protein>
<evidence type="ECO:0000256" key="10">
    <source>
        <dbReference type="ARBA" id="ARBA00048109"/>
    </source>
</evidence>
<evidence type="ECO:0000256" key="6">
    <source>
        <dbReference type="ARBA" id="ARBA00022679"/>
    </source>
</evidence>
<evidence type="ECO:0000256" key="1">
    <source>
        <dbReference type="ARBA" id="ARBA00004771"/>
    </source>
</evidence>
<evidence type="ECO:0000256" key="12">
    <source>
        <dbReference type="SAM" id="MobiDB-lite"/>
    </source>
</evidence>
<dbReference type="InterPro" id="IPR004255">
    <property type="entry name" value="O-acyltransferase_WSD1_N"/>
</dbReference>
<dbReference type="InterPro" id="IPR014292">
    <property type="entry name" value="Acyl_transf_WS/DGAT"/>
</dbReference>
<feature type="domain" description="O-acyltransferase WSD1 C-terminal" evidence="14">
    <location>
        <begin position="329"/>
        <end position="474"/>
    </location>
</feature>
<dbReference type="EMBL" id="BAABIM010000001">
    <property type="protein sequence ID" value="GAA4677186.1"/>
    <property type="molecule type" value="Genomic_DNA"/>
</dbReference>
<dbReference type="InterPro" id="IPR045034">
    <property type="entry name" value="O-acyltransferase_WSD1-like"/>
</dbReference>
<evidence type="ECO:0000256" key="3">
    <source>
        <dbReference type="ARBA" id="ARBA00009587"/>
    </source>
</evidence>
<keyword evidence="5 11" id="KW-0444">Lipid biosynthesis</keyword>
<evidence type="ECO:0000256" key="11">
    <source>
        <dbReference type="RuleBase" id="RU361241"/>
    </source>
</evidence>
<evidence type="ECO:0000313" key="15">
    <source>
        <dbReference type="EMBL" id="GAA4677186.1"/>
    </source>
</evidence>
<dbReference type="Proteomes" id="UP001500621">
    <property type="component" value="Unassembled WGS sequence"/>
</dbReference>
<evidence type="ECO:0000259" key="14">
    <source>
        <dbReference type="Pfam" id="PF06974"/>
    </source>
</evidence>
<dbReference type="EC" id="2.3.1.20" evidence="4 11"/>
<dbReference type="RefSeq" id="WP_345263845.1">
    <property type="nucleotide sequence ID" value="NZ_BAABIM010000001.1"/>
</dbReference>
<keyword evidence="6 11" id="KW-0808">Transferase</keyword>
<evidence type="ECO:0000259" key="13">
    <source>
        <dbReference type="Pfam" id="PF03007"/>
    </source>
</evidence>
<dbReference type="Gene3D" id="3.30.559.30">
    <property type="entry name" value="Nonribosomal peptide synthetase, condensation domain"/>
    <property type="match status" value="1"/>
</dbReference>
<organism evidence="15 16">
    <name type="scientific">Nocardioides nanhaiensis</name>
    <dbReference type="NCBI Taxonomy" id="1476871"/>
    <lineage>
        <taxon>Bacteria</taxon>
        <taxon>Bacillati</taxon>
        <taxon>Actinomycetota</taxon>
        <taxon>Actinomycetes</taxon>
        <taxon>Propionibacteriales</taxon>
        <taxon>Nocardioidaceae</taxon>
        <taxon>Nocardioides</taxon>
    </lineage>
</organism>
<dbReference type="InterPro" id="IPR009721">
    <property type="entry name" value="O-acyltransferase_WSD1_C"/>
</dbReference>
<sequence length="479" mass="51943">MARRLLKTNDTAWLFTDSHRTPMQVGMLATFRVPADRPTFVADLVARWREQRTFAPPFSYLYRSLPVPSWSELDPDEIDLDYHLRHSALPAPGSQRELGVLVSRLHSAKLDRRYPLWECHVIEGLEEDRWALYMKAHHSQVDGVGGIRLLRRALSVDPDARGMLPPWAIGTRGPDQSGVPREERPSKAVEPVGRGSGGSGPSGALERLGSAVGAGLGAGTAVAGSLARTWGQSVTGLGVEPGRAVPYRAPHTMFNGRIHTPRRFATQHYETDRLRGLARQAGVSLNDVFLGLCGGALRRYLTEQHALPSTDLVANVPVSVRTGTEAGVGNAITFLYARLGTDVADPVERLQAIRASTRLGKERLPQVGQAAMDVYTAALMLPFVGQSVLGLGGRTRPAWNLVLSNVPGPAETRYLDGSPMEELFPVSLLFNGQALNITGVSYGGGFNIGYTGCRDSVPSLQRIAVYSGEELERLESALS</sequence>
<accession>A0ABP8W0T6</accession>
<comment type="catalytic activity">
    <reaction evidence="10 11">
        <text>an acyl-CoA + a 1,2-diacyl-sn-glycerol = a triacyl-sn-glycerol + CoA</text>
        <dbReference type="Rhea" id="RHEA:10868"/>
        <dbReference type="ChEBI" id="CHEBI:17815"/>
        <dbReference type="ChEBI" id="CHEBI:57287"/>
        <dbReference type="ChEBI" id="CHEBI:58342"/>
        <dbReference type="ChEBI" id="CHEBI:64615"/>
        <dbReference type="EC" id="2.3.1.20"/>
    </reaction>
</comment>
<keyword evidence="9 11" id="KW-0012">Acyltransferase</keyword>
<keyword evidence="16" id="KW-1185">Reference proteome</keyword>
<evidence type="ECO:0000256" key="2">
    <source>
        <dbReference type="ARBA" id="ARBA00005189"/>
    </source>
</evidence>
<reference evidence="16" key="1">
    <citation type="journal article" date="2019" name="Int. J. Syst. Evol. Microbiol.">
        <title>The Global Catalogue of Microorganisms (GCM) 10K type strain sequencing project: providing services to taxonomists for standard genome sequencing and annotation.</title>
        <authorList>
            <consortium name="The Broad Institute Genomics Platform"/>
            <consortium name="The Broad Institute Genome Sequencing Center for Infectious Disease"/>
            <person name="Wu L."/>
            <person name="Ma J."/>
        </authorList>
    </citation>
    <scope>NUCLEOTIDE SEQUENCE [LARGE SCALE GENOMIC DNA]</scope>
    <source>
        <strain evidence="16">JCM 18127</strain>
    </source>
</reference>
<feature type="region of interest" description="Disordered" evidence="12">
    <location>
        <begin position="165"/>
        <end position="205"/>
    </location>
</feature>
<name>A0ABP8W0T6_9ACTN</name>
<evidence type="ECO:0000256" key="5">
    <source>
        <dbReference type="ARBA" id="ARBA00022516"/>
    </source>
</evidence>
<evidence type="ECO:0000256" key="4">
    <source>
        <dbReference type="ARBA" id="ARBA00013244"/>
    </source>
</evidence>
<proteinExistence type="inferred from homology"/>
<dbReference type="NCBIfam" id="TIGR02946">
    <property type="entry name" value="acyl_WS_DGAT"/>
    <property type="match status" value="1"/>
</dbReference>
<dbReference type="SUPFAM" id="SSF52777">
    <property type="entry name" value="CoA-dependent acyltransferases"/>
    <property type="match status" value="2"/>
</dbReference>
<gene>
    <name evidence="15" type="ORF">GCM10023226_13040</name>
</gene>
<comment type="pathway">
    <text evidence="2">Lipid metabolism.</text>
</comment>
<dbReference type="PANTHER" id="PTHR31650">
    <property type="entry name" value="O-ACYLTRANSFERASE (WSD1-LIKE) FAMILY PROTEIN"/>
    <property type="match status" value="1"/>
</dbReference>
<evidence type="ECO:0000256" key="8">
    <source>
        <dbReference type="ARBA" id="ARBA00023098"/>
    </source>
</evidence>
<dbReference type="PANTHER" id="PTHR31650:SF1">
    <property type="entry name" value="WAX ESTER SYNTHASE_DIACYLGLYCEROL ACYLTRANSFERASE 4-RELATED"/>
    <property type="match status" value="1"/>
</dbReference>